<dbReference type="GO" id="GO:0051694">
    <property type="term" value="P:pointed-end actin filament capping"/>
    <property type="evidence" value="ECO:0007669"/>
    <property type="project" value="InterPro"/>
</dbReference>
<dbReference type="RefSeq" id="XP_031415480.1">
    <property type="nucleotide sequence ID" value="XM_031559620.2"/>
</dbReference>
<accession>A0A6P8EU33</accession>
<evidence type="ECO:0000256" key="6">
    <source>
        <dbReference type="SAM" id="MobiDB-lite"/>
    </source>
</evidence>
<dbReference type="PANTHER" id="PTHR10901:SF8">
    <property type="entry name" value="TROPOMODULIN-1"/>
    <property type="match status" value="1"/>
</dbReference>
<proteinExistence type="inferred from homology"/>
<evidence type="ECO:0000313" key="7">
    <source>
        <dbReference type="Proteomes" id="UP000515152"/>
    </source>
</evidence>
<sequence>MALLKQMEKYRDVDEDELLKKLSEEELERLEDELQELDPDNALLPAGYRQKDQTKKTPTGNFQRDDLLAHLEKQAKEHPEQEDLVPYTGEKRGKAFVPKKKVVDPILENVTLEPELEEALANASDAELCDIAAILGMHTLMSNQQYYEALASSTIVNKQGLNSVIQCAQYKPVPDEQPNDTDVEETLQMIQRNDPDLLEVNLNNIKNIPVPVLKAYAEALAENTVVERFSIVGTRSNDPVAHALADMLKVNTTLKSLNVESNFITGAGIMALVVSLQSNTTLLELKIDNQSQPLGNKVEMDIASMLEKNTTLLKFGYHFTQQGPRLRGSNAMMNNNDLARVIRSDSDGSFTLTLSVPELERAFGKKFKPKSNKKEKA</sequence>
<comment type="subcellular location">
    <subcellularLocation>
        <location evidence="1">Cytoplasm</location>
        <location evidence="1">Cytoskeleton</location>
    </subcellularLocation>
</comment>
<keyword evidence="5" id="KW-0206">Cytoskeleton</keyword>
<organism evidence="7 8">
    <name type="scientific">Clupea harengus</name>
    <name type="common">Atlantic herring</name>
    <dbReference type="NCBI Taxonomy" id="7950"/>
    <lineage>
        <taxon>Eukaryota</taxon>
        <taxon>Metazoa</taxon>
        <taxon>Chordata</taxon>
        <taxon>Craniata</taxon>
        <taxon>Vertebrata</taxon>
        <taxon>Euteleostomi</taxon>
        <taxon>Actinopterygii</taxon>
        <taxon>Neopterygii</taxon>
        <taxon>Teleostei</taxon>
        <taxon>Clupei</taxon>
        <taxon>Clupeiformes</taxon>
        <taxon>Clupeoidei</taxon>
        <taxon>Clupeidae</taxon>
        <taxon>Clupea</taxon>
    </lineage>
</organism>
<dbReference type="Gene3D" id="3.80.10.10">
    <property type="entry name" value="Ribonuclease Inhibitor"/>
    <property type="match status" value="1"/>
</dbReference>
<dbReference type="FunFam" id="3.80.10.10:FF:000006">
    <property type="entry name" value="Tropomodulin 2"/>
    <property type="match status" value="1"/>
</dbReference>
<feature type="region of interest" description="Disordered" evidence="6">
    <location>
        <begin position="34"/>
        <end position="62"/>
    </location>
</feature>
<dbReference type="CTD" id="7111"/>
<dbReference type="InterPro" id="IPR032675">
    <property type="entry name" value="LRR_dom_sf"/>
</dbReference>
<dbReference type="SUPFAM" id="SSF52047">
    <property type="entry name" value="RNI-like"/>
    <property type="match status" value="1"/>
</dbReference>
<gene>
    <name evidence="8" type="primary">tmod1</name>
</gene>
<dbReference type="GO" id="GO:0005523">
    <property type="term" value="F:tropomyosin binding"/>
    <property type="evidence" value="ECO:0007669"/>
    <property type="project" value="InterPro"/>
</dbReference>
<dbReference type="GO" id="GO:0030239">
    <property type="term" value="P:myofibril assembly"/>
    <property type="evidence" value="ECO:0007669"/>
    <property type="project" value="TreeGrafter"/>
</dbReference>
<evidence type="ECO:0000256" key="2">
    <source>
        <dbReference type="ARBA" id="ARBA00009345"/>
    </source>
</evidence>
<dbReference type="GO" id="GO:0007015">
    <property type="term" value="P:actin filament organization"/>
    <property type="evidence" value="ECO:0007669"/>
    <property type="project" value="TreeGrafter"/>
</dbReference>
<dbReference type="AlphaFoldDB" id="A0A6P8EU33"/>
<dbReference type="OrthoDB" id="2163268at2759"/>
<protein>
    <submittedName>
        <fullName evidence="8">Tropomodulin-1 isoform X1</fullName>
    </submittedName>
</protein>
<dbReference type="Pfam" id="PF03250">
    <property type="entry name" value="Tropomodulin"/>
    <property type="match status" value="1"/>
</dbReference>
<reference evidence="8" key="1">
    <citation type="submission" date="2025-08" db="UniProtKB">
        <authorList>
            <consortium name="RefSeq"/>
        </authorList>
    </citation>
    <scope>IDENTIFICATION</scope>
</reference>
<dbReference type="GO" id="GO:0006936">
    <property type="term" value="P:muscle contraction"/>
    <property type="evidence" value="ECO:0007669"/>
    <property type="project" value="TreeGrafter"/>
</dbReference>
<dbReference type="GO" id="GO:0005865">
    <property type="term" value="C:striated muscle thin filament"/>
    <property type="evidence" value="ECO:0007669"/>
    <property type="project" value="TreeGrafter"/>
</dbReference>
<dbReference type="InterPro" id="IPR004934">
    <property type="entry name" value="TMOD"/>
</dbReference>
<keyword evidence="4" id="KW-0009">Actin-binding</keyword>
<evidence type="ECO:0000256" key="5">
    <source>
        <dbReference type="ARBA" id="ARBA00023212"/>
    </source>
</evidence>
<evidence type="ECO:0000256" key="3">
    <source>
        <dbReference type="ARBA" id="ARBA00022490"/>
    </source>
</evidence>
<keyword evidence="7" id="KW-1185">Reference proteome</keyword>
<comment type="similarity">
    <text evidence="2">Belongs to the tropomodulin family.</text>
</comment>
<dbReference type="PANTHER" id="PTHR10901">
    <property type="entry name" value="TROPOMODULIN"/>
    <property type="match status" value="1"/>
</dbReference>
<dbReference type="GO" id="GO:0003779">
    <property type="term" value="F:actin binding"/>
    <property type="evidence" value="ECO:0007669"/>
    <property type="project" value="UniProtKB-KW"/>
</dbReference>
<evidence type="ECO:0000256" key="4">
    <source>
        <dbReference type="ARBA" id="ARBA00023203"/>
    </source>
</evidence>
<evidence type="ECO:0000313" key="8">
    <source>
        <dbReference type="RefSeq" id="XP_031415480.1"/>
    </source>
</evidence>
<keyword evidence="3" id="KW-0963">Cytoplasm</keyword>
<dbReference type="Proteomes" id="UP000515152">
    <property type="component" value="Chromosome 22"/>
</dbReference>
<name>A0A6P8EU33_CLUHA</name>
<dbReference type="GeneID" id="105903547"/>
<evidence type="ECO:0000256" key="1">
    <source>
        <dbReference type="ARBA" id="ARBA00004245"/>
    </source>
</evidence>